<dbReference type="InterPro" id="IPR003661">
    <property type="entry name" value="HisK_dim/P_dom"/>
</dbReference>
<evidence type="ECO:0000256" key="11">
    <source>
        <dbReference type="SAM" id="Phobius"/>
    </source>
</evidence>
<dbReference type="InterPro" id="IPR043128">
    <property type="entry name" value="Rev_trsase/Diguanyl_cyclase"/>
</dbReference>
<keyword evidence="11" id="KW-1133">Transmembrane helix</keyword>
<dbReference type="PRINTS" id="PR00344">
    <property type="entry name" value="BCTRLSENSOR"/>
</dbReference>
<dbReference type="FunFam" id="3.30.565.10:FF:000010">
    <property type="entry name" value="Sensor histidine kinase RcsC"/>
    <property type="match status" value="1"/>
</dbReference>
<dbReference type="GO" id="GO:0005524">
    <property type="term" value="F:ATP binding"/>
    <property type="evidence" value="ECO:0007669"/>
    <property type="project" value="UniProtKB-KW"/>
</dbReference>
<organism evidence="17">
    <name type="scientific">Clostridium symbiosum</name>
    <name type="common">Bacteroides symbiosus</name>
    <dbReference type="NCBI Taxonomy" id="1512"/>
    <lineage>
        <taxon>Bacteria</taxon>
        <taxon>Bacillati</taxon>
        <taxon>Bacillota</taxon>
        <taxon>Clostridia</taxon>
        <taxon>Lachnospirales</taxon>
        <taxon>Lachnospiraceae</taxon>
        <taxon>Otoolea</taxon>
    </lineage>
</organism>
<dbReference type="Gene3D" id="3.30.565.10">
    <property type="entry name" value="Histidine kinase-like ATPase, C-terminal domain"/>
    <property type="match status" value="1"/>
</dbReference>
<evidence type="ECO:0000256" key="5">
    <source>
        <dbReference type="ARBA" id="ARBA00022553"/>
    </source>
</evidence>
<sequence length="1318" mass="149055">MRKKKTILRMFLIPLSVVMLLQAAVAFGAVHIGGTVKHLDEYSVGIMEQIVKNRNLILSNNMTHQWTDISGEYGIANSCFEEILEERNLTLREFMEDEEAKNELLKQLLLPGLDILRRNGVNGVYFVLADGLKEPQKEKGNEVYKCSGIYFRDSDPYVNPKDYSDLLMERGNYEFSHELGIPFDTSWTSRFNFQRDGLLEADNFFYKPYNAAVANPKAKEENLAYWGSTFYLENNKQKDSYSMISYSIPLISEGRVYGVMGIEISTSVISGLLPVQELNAGDHSGYLMAQFDDDGNLIPFFLSGLILKRNMTASQPLKLQETEYAGLYQIDMQEKGADYYAQVIPFSIYNPNTPFINNGWVLMGVQSGDSLFGMGSRVTRNIALAVLISLAVGITSICLLMHYLTRPITQLAAWIRDNKEDGPGDYGKTEIAEIRALYDAVSDLTEKQKTAEAKAEEEKERYLLALQSSTDIIYTYNVEDNSVDIYNLLADGKKSGLGTHISNLTESIQQSKILYDGDRQMMKKMFLRLDEKFELDFRALTEKNGWQWMEISGKTICDVSGRKSKVIGSIRNIQEQKEKEQMESKAARVDPVTGLYREKVGQEIIKAEAQLGRTGFLLLMDLDKFQEMNDGYGIEFGDSILEEIGIFILKLKSELEKSGKRIIAVRAGGDEILMWLRGFEKQEILGIFNRLNHMLSRLCDRGELDISVTAAAAFLDGKQEDYARMIERLRTALGYGKRRRKSQLTFCEDVPESECIEKRDYNEIASNGNVRALNMVTRVFNLFDRGGQVGPIISVLFAKLGGTYRVSDILMADIRWDFNASGIYKQWHQQEDAEEDTAVYHFKAGAMERCSGHFVSGYVKFEENTVFTTEERRILHIPLKAPGLCIPMYDGGKLMGAVSFIRKAEHSDWSVEECSELQEVVKIIETNINRERYDLASRAKSDFLSRMSHEIRTPMNAIIGMTAIAMDRAKQEEGVKECLIKIDQSSQYLLSLINDILDMSKIESGKMKLACNNGSIMKMAEEIDDLMESQMRQKNITCIRDIQVENPWVYADLMRLKQVIINLFSNAVKFTNEGGQIRFSVYEQKMERRQPEDRNEVEFFFAVEDNGIGISPQNRERIFNAFEQAEDDTAAAYGGTGLGLSISSRLVRMMGGEIGLESREGEGSRFSFTLRFIRAEEPGTSVLPGQNTGEYDFTGRRILLVEDNVLNTEIAKTLLEMHGFIVDTAGNGKEGVDKFAEASEGTYCVILMDIRMPVMDGLEAAKTIRRMARRDAQSVPIIAMTANAFDEDTKKSIESGMNGHLAKPVDIQELLRAIQEVL</sequence>
<keyword evidence="17" id="KW-0808">Transferase</keyword>
<dbReference type="CDD" id="cd01949">
    <property type="entry name" value="GGDEF"/>
    <property type="match status" value="1"/>
</dbReference>
<dbReference type="InterPro" id="IPR000700">
    <property type="entry name" value="PAS-assoc_C"/>
</dbReference>
<evidence type="ECO:0000259" key="13">
    <source>
        <dbReference type="PROSITE" id="PS50110"/>
    </source>
</evidence>
<feature type="domain" description="Histidine kinase" evidence="12">
    <location>
        <begin position="946"/>
        <end position="1174"/>
    </location>
</feature>
<evidence type="ECO:0000256" key="1">
    <source>
        <dbReference type="ARBA" id="ARBA00000085"/>
    </source>
</evidence>
<dbReference type="Gene3D" id="3.40.50.2300">
    <property type="match status" value="1"/>
</dbReference>
<dbReference type="InterPro" id="IPR005467">
    <property type="entry name" value="His_kinase_dom"/>
</dbReference>
<evidence type="ECO:0000259" key="15">
    <source>
        <dbReference type="PROSITE" id="PS50887"/>
    </source>
</evidence>
<dbReference type="Pfam" id="PF02518">
    <property type="entry name" value="HATPase_c"/>
    <property type="match status" value="1"/>
</dbReference>
<comment type="function">
    <text evidence="8">May play the central regulatory role in sporulation. It may be an element of the effector pathway responsible for the activation of sporulation genes in response to nutritional stress. Spo0A may act in concert with spo0H (a sigma factor) to control the expression of some genes that are critical to the sporulation process.</text>
</comment>
<dbReference type="SMART" id="SM00448">
    <property type="entry name" value="REC"/>
    <property type="match status" value="1"/>
</dbReference>
<reference evidence="16" key="2">
    <citation type="submission" date="2023-01" db="EMBL/GenBank/DDBJ databases">
        <title>Human gut microbiome strain richness.</title>
        <authorList>
            <person name="Chen-Liaw A."/>
        </authorList>
    </citation>
    <scope>NUCLEOTIDE SEQUENCE</scope>
    <source>
        <strain evidence="16">B1_m1001713B170214d0_201011</strain>
    </source>
</reference>
<dbReference type="InterPro" id="IPR036097">
    <property type="entry name" value="HisK_dim/P_sf"/>
</dbReference>
<dbReference type="NCBIfam" id="TIGR00254">
    <property type="entry name" value="GGDEF"/>
    <property type="match status" value="1"/>
</dbReference>
<evidence type="ECO:0000259" key="12">
    <source>
        <dbReference type="PROSITE" id="PS50109"/>
    </source>
</evidence>
<feature type="domain" description="PAC" evidence="14">
    <location>
        <begin position="533"/>
        <end position="585"/>
    </location>
</feature>
<proteinExistence type="inferred from homology"/>
<feature type="modified residue" description="4-aspartylphosphate" evidence="10">
    <location>
        <position position="1249"/>
    </location>
</feature>
<dbReference type="Proteomes" id="UP001300871">
    <property type="component" value="Unassembled WGS sequence"/>
</dbReference>
<dbReference type="Gene3D" id="3.30.450.20">
    <property type="entry name" value="PAS domain"/>
    <property type="match status" value="1"/>
</dbReference>
<keyword evidence="16" id="KW-0067">ATP-binding</keyword>
<feature type="domain" description="GGDEF" evidence="15">
    <location>
        <begin position="613"/>
        <end position="749"/>
    </location>
</feature>
<evidence type="ECO:0000256" key="6">
    <source>
        <dbReference type="ARBA" id="ARBA00022777"/>
    </source>
</evidence>
<feature type="domain" description="Response regulatory" evidence="13">
    <location>
        <begin position="1197"/>
        <end position="1318"/>
    </location>
</feature>
<gene>
    <name evidence="17" type="primary">arcB</name>
    <name evidence="17" type="ORF">CSLFYP84_02093</name>
    <name evidence="16" type="ORF">PM006_07165</name>
</gene>
<feature type="transmembrane region" description="Helical" evidence="11">
    <location>
        <begin position="382"/>
        <end position="404"/>
    </location>
</feature>
<dbReference type="SMART" id="SM00387">
    <property type="entry name" value="HATPase_c"/>
    <property type="match status" value="1"/>
</dbReference>
<dbReference type="InterPro" id="IPR029787">
    <property type="entry name" value="Nucleotide_cyclase"/>
</dbReference>
<keyword evidence="7" id="KW-0902">Two-component regulatory system</keyword>
<dbReference type="PROSITE" id="PS50887">
    <property type="entry name" value="GGDEF"/>
    <property type="match status" value="1"/>
</dbReference>
<evidence type="ECO:0000313" key="17">
    <source>
        <dbReference type="EMBL" id="VYU39802.1"/>
    </source>
</evidence>
<dbReference type="CDD" id="cd00082">
    <property type="entry name" value="HisKA"/>
    <property type="match status" value="1"/>
</dbReference>
<dbReference type="SUPFAM" id="SSF55073">
    <property type="entry name" value="Nucleotide cyclase"/>
    <property type="match status" value="1"/>
</dbReference>
<dbReference type="PROSITE" id="PS50113">
    <property type="entry name" value="PAC"/>
    <property type="match status" value="1"/>
</dbReference>
<dbReference type="SUPFAM" id="SSF47384">
    <property type="entry name" value="Homodimeric domain of signal transducing histidine kinase"/>
    <property type="match status" value="1"/>
</dbReference>
<dbReference type="PANTHER" id="PTHR45339">
    <property type="entry name" value="HYBRID SIGNAL TRANSDUCTION HISTIDINE KINASE J"/>
    <property type="match status" value="1"/>
</dbReference>
<dbReference type="PROSITE" id="PS50109">
    <property type="entry name" value="HIS_KIN"/>
    <property type="match status" value="1"/>
</dbReference>
<reference evidence="17" key="1">
    <citation type="submission" date="2019-11" db="EMBL/GenBank/DDBJ databases">
        <authorList>
            <person name="Feng L."/>
        </authorList>
    </citation>
    <scope>NUCLEOTIDE SEQUENCE</scope>
    <source>
        <strain evidence="17">CsymbiosumLFYP84</strain>
    </source>
</reference>
<dbReference type="PROSITE" id="PS50110">
    <property type="entry name" value="RESPONSE_REGULATORY"/>
    <property type="match status" value="1"/>
</dbReference>
<dbReference type="CDD" id="cd16922">
    <property type="entry name" value="HATPase_EvgS-ArcB-TorS-like"/>
    <property type="match status" value="1"/>
</dbReference>
<dbReference type="RefSeq" id="WP_156684610.1">
    <property type="nucleotide sequence ID" value="NZ_CACRUA010000025.1"/>
</dbReference>
<comment type="similarity">
    <text evidence="2">In the N-terminal section; belongs to the phytochrome family.</text>
</comment>
<accession>A0A6N3EG72</accession>
<dbReference type="EC" id="2.7.13.3" evidence="3"/>
<dbReference type="CDD" id="cd17546">
    <property type="entry name" value="REC_hyHK_CKI1_RcsC-like"/>
    <property type="match status" value="1"/>
</dbReference>
<comment type="catalytic activity">
    <reaction evidence="1">
        <text>ATP + protein L-histidine = ADP + protein N-phospho-L-histidine.</text>
        <dbReference type="EC" id="2.7.13.3"/>
    </reaction>
</comment>
<name>A0A6N3EG72_CLOSY</name>
<evidence type="ECO:0000256" key="2">
    <source>
        <dbReference type="ARBA" id="ARBA00006402"/>
    </source>
</evidence>
<dbReference type="InterPro" id="IPR001789">
    <property type="entry name" value="Sig_transdc_resp-reg_receiver"/>
</dbReference>
<dbReference type="InterPro" id="IPR003594">
    <property type="entry name" value="HATPase_dom"/>
</dbReference>
<evidence type="ECO:0000256" key="4">
    <source>
        <dbReference type="ARBA" id="ARBA00018672"/>
    </source>
</evidence>
<keyword evidence="11" id="KW-0812">Transmembrane</keyword>
<keyword evidence="11" id="KW-0472">Membrane</keyword>
<dbReference type="InterPro" id="IPR000160">
    <property type="entry name" value="GGDEF_dom"/>
</dbReference>
<protein>
    <recommendedName>
        <fullName evidence="9">Circadian input-output histidine kinase CikA</fullName>
        <ecNumber evidence="3">2.7.13.3</ecNumber>
    </recommendedName>
    <alternativeName>
        <fullName evidence="4">Stage 0 sporulation protein A homolog</fullName>
    </alternativeName>
</protein>
<dbReference type="Gene3D" id="1.10.287.130">
    <property type="match status" value="1"/>
</dbReference>
<evidence type="ECO:0000256" key="9">
    <source>
        <dbReference type="ARBA" id="ARBA00074306"/>
    </source>
</evidence>
<dbReference type="SUPFAM" id="SSF52172">
    <property type="entry name" value="CheY-like"/>
    <property type="match status" value="1"/>
</dbReference>
<dbReference type="SUPFAM" id="SSF55874">
    <property type="entry name" value="ATPase domain of HSP90 chaperone/DNA topoisomerase II/histidine kinase"/>
    <property type="match status" value="1"/>
</dbReference>
<evidence type="ECO:0000259" key="14">
    <source>
        <dbReference type="PROSITE" id="PS50113"/>
    </source>
</evidence>
<dbReference type="InterPro" id="IPR004358">
    <property type="entry name" value="Sig_transdc_His_kin-like_C"/>
</dbReference>
<evidence type="ECO:0000256" key="8">
    <source>
        <dbReference type="ARBA" id="ARBA00024867"/>
    </source>
</evidence>
<dbReference type="SMART" id="SM00267">
    <property type="entry name" value="GGDEF"/>
    <property type="match status" value="1"/>
</dbReference>
<keyword evidence="5 10" id="KW-0597">Phosphoprotein</keyword>
<dbReference type="EMBL" id="JAQLGM010000012">
    <property type="protein sequence ID" value="MDB1999976.1"/>
    <property type="molecule type" value="Genomic_DNA"/>
</dbReference>
<keyword evidence="16" id="KW-0547">Nucleotide-binding</keyword>
<evidence type="ECO:0000256" key="3">
    <source>
        <dbReference type="ARBA" id="ARBA00012438"/>
    </source>
</evidence>
<dbReference type="InterPro" id="IPR011006">
    <property type="entry name" value="CheY-like_superfamily"/>
</dbReference>
<dbReference type="PANTHER" id="PTHR45339:SF5">
    <property type="entry name" value="HISTIDINE KINASE"/>
    <property type="match status" value="1"/>
</dbReference>
<dbReference type="Gene3D" id="3.30.70.270">
    <property type="match status" value="1"/>
</dbReference>
<dbReference type="GO" id="GO:0000155">
    <property type="term" value="F:phosphorelay sensor kinase activity"/>
    <property type="evidence" value="ECO:0007669"/>
    <property type="project" value="InterPro"/>
</dbReference>
<evidence type="ECO:0000313" key="16">
    <source>
        <dbReference type="EMBL" id="MDB1999976.1"/>
    </source>
</evidence>
<keyword evidence="6" id="KW-0418">Kinase</keyword>
<dbReference type="Pfam" id="PF00512">
    <property type="entry name" value="HisKA"/>
    <property type="match status" value="1"/>
</dbReference>
<dbReference type="Pfam" id="PF00072">
    <property type="entry name" value="Response_reg"/>
    <property type="match status" value="1"/>
</dbReference>
<dbReference type="EMBL" id="CACRUA010000025">
    <property type="protein sequence ID" value="VYU39802.1"/>
    <property type="molecule type" value="Genomic_DNA"/>
</dbReference>
<dbReference type="Pfam" id="PF00990">
    <property type="entry name" value="GGDEF"/>
    <property type="match status" value="1"/>
</dbReference>
<evidence type="ECO:0000256" key="7">
    <source>
        <dbReference type="ARBA" id="ARBA00023012"/>
    </source>
</evidence>
<dbReference type="SMART" id="SM00388">
    <property type="entry name" value="HisKA"/>
    <property type="match status" value="1"/>
</dbReference>
<dbReference type="InterPro" id="IPR036890">
    <property type="entry name" value="HATPase_C_sf"/>
</dbReference>
<evidence type="ECO:0000256" key="10">
    <source>
        <dbReference type="PROSITE-ProRule" id="PRU00169"/>
    </source>
</evidence>